<evidence type="ECO:0000259" key="1">
    <source>
        <dbReference type="Pfam" id="PF07553"/>
    </source>
</evidence>
<dbReference type="InterPro" id="IPR011434">
    <property type="entry name" value="Ltp-like_HTH"/>
</dbReference>
<dbReference type="Proteomes" id="UP000001039">
    <property type="component" value="Chromosome"/>
</dbReference>
<sequence>MKKCSIIAIVVVGVMATATTPELSNKLFSQSVTVVAVSKEYQNALETAKMVKDANMSKKAFYNMMINESKFEKKAVDYAAKKLKINWKKNALAQAKSMQKFGASKETIKEQLSANSDGGGFTKKEVNYAIKHLEDNNKDK</sequence>
<feature type="domain" description="Putative host cell surface-exposed lipoprotein Ltp-like HTH region" evidence="1">
    <location>
        <begin position="86"/>
        <end position="133"/>
    </location>
</feature>
<dbReference type="EMBL" id="CP000829">
    <property type="protein sequence ID" value="ACI61791.1"/>
    <property type="molecule type" value="Genomic_DNA"/>
</dbReference>
<dbReference type="HOGENOM" id="CLU_071537_3_0_9"/>
<protein>
    <submittedName>
        <fullName evidence="2">Lj965 prophage superinfection immunity protein</fullName>
    </submittedName>
</protein>
<evidence type="ECO:0000313" key="3">
    <source>
        <dbReference type="Proteomes" id="UP000001039"/>
    </source>
</evidence>
<dbReference type="InterPro" id="IPR036388">
    <property type="entry name" value="WH-like_DNA-bd_sf"/>
</dbReference>
<organism evidence="2 3">
    <name type="scientific">Streptococcus pyogenes serotype M49 (strain NZ131)</name>
    <dbReference type="NCBI Taxonomy" id="471876"/>
    <lineage>
        <taxon>Bacteria</taxon>
        <taxon>Bacillati</taxon>
        <taxon>Bacillota</taxon>
        <taxon>Bacilli</taxon>
        <taxon>Lactobacillales</taxon>
        <taxon>Streptococcaceae</taxon>
        <taxon>Streptococcus</taxon>
    </lineage>
</organism>
<dbReference type="AlphaFoldDB" id="A0A0H3BYR9"/>
<dbReference type="KEGG" id="soz:Spy49_1530"/>
<reference evidence="2 3" key="1">
    <citation type="journal article" date="2008" name="J. Bacteriol.">
        <title>Genome sequence of a nephritogenic and highly transformable M49 strain of Streptococcus pyogenes.</title>
        <authorList>
            <person name="McShan W.M."/>
            <person name="Ferretti J.J."/>
            <person name="Karasawa T."/>
            <person name="Suvorov A.N."/>
            <person name="Lin S."/>
            <person name="Qin B."/>
            <person name="Jia H."/>
            <person name="Kenton S."/>
            <person name="Najar F."/>
            <person name="Wu H."/>
            <person name="Scott J."/>
            <person name="Roe B.A."/>
            <person name="Savic D.J."/>
        </authorList>
    </citation>
    <scope>NUCLEOTIDE SEQUENCE [LARGE SCALE GENOMIC DNA]</scope>
    <source>
        <strain evidence="2 3">NZ131</strain>
    </source>
</reference>
<dbReference type="Gene3D" id="1.10.10.10">
    <property type="entry name" value="Winged helix-like DNA-binding domain superfamily/Winged helix DNA-binding domain"/>
    <property type="match status" value="2"/>
</dbReference>
<proteinExistence type="predicted"/>
<name>A0A0H3BYR9_STRPZ</name>
<evidence type="ECO:0000313" key="2">
    <source>
        <dbReference type="EMBL" id="ACI61791.1"/>
    </source>
</evidence>
<dbReference type="Pfam" id="PF07553">
    <property type="entry name" value="Lipoprotein_Ltp"/>
    <property type="match status" value="1"/>
</dbReference>
<gene>
    <name evidence="2" type="ordered locus">Spy49_1530</name>
</gene>
<accession>A0A0H3BYR9</accession>